<protein>
    <submittedName>
        <fullName evidence="5">Glycosyltransferase family 2 protein</fullName>
    </submittedName>
</protein>
<dbReference type="OrthoDB" id="9771846at2"/>
<accession>A0A4P7BWS6</accession>
<comment type="similarity">
    <text evidence="1">Belongs to the glycosyltransferase 2 family.</text>
</comment>
<evidence type="ECO:0000256" key="3">
    <source>
        <dbReference type="ARBA" id="ARBA00022679"/>
    </source>
</evidence>
<name>A0A4P7BWS6_9GAMM</name>
<evidence type="ECO:0000256" key="1">
    <source>
        <dbReference type="ARBA" id="ARBA00006739"/>
    </source>
</evidence>
<evidence type="ECO:0000313" key="6">
    <source>
        <dbReference type="Proteomes" id="UP000294325"/>
    </source>
</evidence>
<dbReference type="SUPFAM" id="SSF53448">
    <property type="entry name" value="Nucleotide-diphospho-sugar transferases"/>
    <property type="match status" value="1"/>
</dbReference>
<gene>
    <name evidence="5" type="ORF">E3U44_02790</name>
</gene>
<dbReference type="InterPro" id="IPR001173">
    <property type="entry name" value="Glyco_trans_2-like"/>
</dbReference>
<evidence type="ECO:0000256" key="2">
    <source>
        <dbReference type="ARBA" id="ARBA00022676"/>
    </source>
</evidence>
<dbReference type="KEGG" id="nwr:E3U44_02790"/>
<dbReference type="EMBL" id="CP038033">
    <property type="protein sequence ID" value="QBQ53550.1"/>
    <property type="molecule type" value="Genomic_DNA"/>
</dbReference>
<feature type="domain" description="Glycosyltransferase 2-like" evidence="4">
    <location>
        <begin position="29"/>
        <end position="177"/>
    </location>
</feature>
<dbReference type="Gene3D" id="3.90.550.10">
    <property type="entry name" value="Spore Coat Polysaccharide Biosynthesis Protein SpsA, Chain A"/>
    <property type="match status" value="1"/>
</dbReference>
<keyword evidence="2" id="KW-0328">Glycosyltransferase</keyword>
<sequence length="374" mass="41351">MLSMKAPDGAFAAPHRMPAPEKTAPSVCAVVLNWNRPDHTLECLASLLPLIQGRQLALVVCDNASADDSVDRIKDWARRHFQLQVDSPAQPLGESAPPSEWDFLLVQTGANRGYSGGNNVGIRCALGREQCKFVWILNNDVLVHPHALTALLACAQQNSHVGVFGSTIVDYYRRDRVQMAGGCRYHPLTTLMKPIGRGRSLNEVLAGEGEIHLDYIGGAAMFCRAEMLTKVGLFDERFFLYYEETDLARRACASGYALHWCKESMVYHKGGVSTGGRSSVNRKESWLSNYYENLSTLLYTSKHHPKLLPMAAILRFFGKSLIYLLRGRLRLFPALVAAYRDALTGGQQTAISPVNLEPILLARGSVPKPLPERG</sequence>
<dbReference type="InterPro" id="IPR029044">
    <property type="entry name" value="Nucleotide-diphossugar_trans"/>
</dbReference>
<dbReference type="Pfam" id="PF00535">
    <property type="entry name" value="Glycos_transf_2"/>
    <property type="match status" value="1"/>
</dbReference>
<dbReference type="Proteomes" id="UP000294325">
    <property type="component" value="Chromosome"/>
</dbReference>
<dbReference type="PANTHER" id="PTHR43179:SF12">
    <property type="entry name" value="GALACTOFURANOSYLTRANSFERASE GLFT2"/>
    <property type="match status" value="1"/>
</dbReference>
<reference evidence="5 6" key="1">
    <citation type="submission" date="2019-03" db="EMBL/GenBank/DDBJ databases">
        <title>The genome sequence of Nitrosococcus wardiae strain D1FHST reveals the archetypal metabolic capacity of ammonia-oxidizing Gammaproteobacteria.</title>
        <authorList>
            <person name="Wang L."/>
            <person name="Lim C.K."/>
            <person name="Hanson T.E."/>
            <person name="Dang H."/>
            <person name="Klotz M.G."/>
        </authorList>
    </citation>
    <scope>NUCLEOTIDE SEQUENCE [LARGE SCALE GENOMIC DNA]</scope>
    <source>
        <strain evidence="5 6">D1FHS</strain>
    </source>
</reference>
<evidence type="ECO:0000313" key="5">
    <source>
        <dbReference type="EMBL" id="QBQ53550.1"/>
    </source>
</evidence>
<organism evidence="5 6">
    <name type="scientific">Nitrosococcus wardiae</name>
    <dbReference type="NCBI Taxonomy" id="1814290"/>
    <lineage>
        <taxon>Bacteria</taxon>
        <taxon>Pseudomonadati</taxon>
        <taxon>Pseudomonadota</taxon>
        <taxon>Gammaproteobacteria</taxon>
        <taxon>Chromatiales</taxon>
        <taxon>Chromatiaceae</taxon>
        <taxon>Nitrosococcus</taxon>
    </lineage>
</organism>
<dbReference type="AlphaFoldDB" id="A0A4P7BWS6"/>
<dbReference type="CDD" id="cd04186">
    <property type="entry name" value="GT_2_like_c"/>
    <property type="match status" value="1"/>
</dbReference>
<keyword evidence="6" id="KW-1185">Reference proteome</keyword>
<keyword evidence="3 5" id="KW-0808">Transferase</keyword>
<dbReference type="PANTHER" id="PTHR43179">
    <property type="entry name" value="RHAMNOSYLTRANSFERASE WBBL"/>
    <property type="match status" value="1"/>
</dbReference>
<dbReference type="GO" id="GO:0016757">
    <property type="term" value="F:glycosyltransferase activity"/>
    <property type="evidence" value="ECO:0007669"/>
    <property type="project" value="UniProtKB-KW"/>
</dbReference>
<proteinExistence type="inferred from homology"/>
<evidence type="ECO:0000259" key="4">
    <source>
        <dbReference type="Pfam" id="PF00535"/>
    </source>
</evidence>